<gene>
    <name evidence="1" type="ORF">BO99DRAFT_411656</name>
</gene>
<protein>
    <submittedName>
        <fullName evidence="1">Uncharacterized protein</fullName>
    </submittedName>
</protein>
<accession>A0A2V5H8K3</accession>
<proteinExistence type="predicted"/>
<name>A0A2V5H8K3_ASPV1</name>
<evidence type="ECO:0000313" key="2">
    <source>
        <dbReference type="Proteomes" id="UP000249829"/>
    </source>
</evidence>
<reference evidence="1 2" key="1">
    <citation type="submission" date="2018-02" db="EMBL/GenBank/DDBJ databases">
        <title>The genomes of Aspergillus section Nigri reveals drivers in fungal speciation.</title>
        <authorList>
            <consortium name="DOE Joint Genome Institute"/>
            <person name="Vesth T.C."/>
            <person name="Nybo J."/>
            <person name="Theobald S."/>
            <person name="Brandl J."/>
            <person name="Frisvad J.C."/>
            <person name="Nielsen K.F."/>
            <person name="Lyhne E.K."/>
            <person name="Kogle M.E."/>
            <person name="Kuo A."/>
            <person name="Riley R."/>
            <person name="Clum A."/>
            <person name="Nolan M."/>
            <person name="Lipzen A."/>
            <person name="Salamov A."/>
            <person name="Henrissat B."/>
            <person name="Wiebenga A."/>
            <person name="De vries R.P."/>
            <person name="Grigoriev I.V."/>
            <person name="Mortensen U.H."/>
            <person name="Andersen M.R."/>
            <person name="Baker S.E."/>
        </authorList>
    </citation>
    <scope>NUCLEOTIDE SEQUENCE [LARGE SCALE GENOMIC DNA]</scope>
    <source>
        <strain evidence="1 2">CBS 115571</strain>
    </source>
</reference>
<keyword evidence="2" id="KW-1185">Reference proteome</keyword>
<sequence length="182" mass="20134">MDRSSTLLGLKKSASGGSLKTEQVILASSYLWDPTPKERHGVGRKAPDKVQGLLPLGPQVPAAGPLSNQSRDGQMTKNAAQMISLIEGSMRKMPMQTRFDRDESGMAEKFLGSFQLFKWEKPNYCHNCSLDLRFSVVERYDHVSLEKLAEQSQIDPQIICPSLFTSVSPACGGTTMRIRWSG</sequence>
<dbReference type="AlphaFoldDB" id="A0A2V5H8K3"/>
<evidence type="ECO:0000313" key="1">
    <source>
        <dbReference type="EMBL" id="PYI20655.1"/>
    </source>
</evidence>
<dbReference type="EMBL" id="KZ825124">
    <property type="protein sequence ID" value="PYI20655.1"/>
    <property type="molecule type" value="Genomic_DNA"/>
</dbReference>
<organism evidence="1 2">
    <name type="scientific">Aspergillus violaceofuscus (strain CBS 115571)</name>
    <dbReference type="NCBI Taxonomy" id="1450538"/>
    <lineage>
        <taxon>Eukaryota</taxon>
        <taxon>Fungi</taxon>
        <taxon>Dikarya</taxon>
        <taxon>Ascomycota</taxon>
        <taxon>Pezizomycotina</taxon>
        <taxon>Eurotiomycetes</taxon>
        <taxon>Eurotiomycetidae</taxon>
        <taxon>Eurotiales</taxon>
        <taxon>Aspergillaceae</taxon>
        <taxon>Aspergillus</taxon>
    </lineage>
</organism>
<dbReference type="Proteomes" id="UP000249829">
    <property type="component" value="Unassembled WGS sequence"/>
</dbReference>